<dbReference type="Proteomes" id="UP001159364">
    <property type="component" value="Linkage Group LG01"/>
</dbReference>
<dbReference type="PANTHER" id="PTHR35998:SF1">
    <property type="entry name" value="OS02G0127900 PROTEIN"/>
    <property type="match status" value="1"/>
</dbReference>
<organism evidence="1 2">
    <name type="scientific">Erythroxylum novogranatense</name>
    <dbReference type="NCBI Taxonomy" id="1862640"/>
    <lineage>
        <taxon>Eukaryota</taxon>
        <taxon>Viridiplantae</taxon>
        <taxon>Streptophyta</taxon>
        <taxon>Embryophyta</taxon>
        <taxon>Tracheophyta</taxon>
        <taxon>Spermatophyta</taxon>
        <taxon>Magnoliopsida</taxon>
        <taxon>eudicotyledons</taxon>
        <taxon>Gunneridae</taxon>
        <taxon>Pentapetalae</taxon>
        <taxon>rosids</taxon>
        <taxon>fabids</taxon>
        <taxon>Malpighiales</taxon>
        <taxon>Erythroxylaceae</taxon>
        <taxon>Erythroxylum</taxon>
    </lineage>
</organism>
<dbReference type="AlphaFoldDB" id="A0AAV8U7Y8"/>
<keyword evidence="2" id="KW-1185">Reference proteome</keyword>
<protein>
    <submittedName>
        <fullName evidence="1">Uncharacterized protein</fullName>
    </submittedName>
</protein>
<evidence type="ECO:0000313" key="2">
    <source>
        <dbReference type="Proteomes" id="UP001159364"/>
    </source>
</evidence>
<gene>
    <name evidence="1" type="ORF">K2173_009389</name>
</gene>
<evidence type="ECO:0000313" key="1">
    <source>
        <dbReference type="EMBL" id="KAJ8773958.1"/>
    </source>
</evidence>
<accession>A0AAV8U7Y8</accession>
<dbReference type="EMBL" id="JAIWQS010000001">
    <property type="protein sequence ID" value="KAJ8773958.1"/>
    <property type="molecule type" value="Genomic_DNA"/>
</dbReference>
<dbReference type="PANTHER" id="PTHR35998">
    <property type="entry name" value="OS02G0127900 PROTEIN"/>
    <property type="match status" value="1"/>
</dbReference>
<proteinExistence type="predicted"/>
<name>A0AAV8U7Y8_9ROSI</name>
<comment type="caution">
    <text evidence="1">The sequence shown here is derived from an EMBL/GenBank/DDBJ whole genome shotgun (WGS) entry which is preliminary data.</text>
</comment>
<reference evidence="1 2" key="1">
    <citation type="submission" date="2021-09" db="EMBL/GenBank/DDBJ databases">
        <title>Genomic insights and catalytic innovation underlie evolution of tropane alkaloids biosynthesis.</title>
        <authorList>
            <person name="Wang Y.-J."/>
            <person name="Tian T."/>
            <person name="Huang J.-P."/>
            <person name="Huang S.-X."/>
        </authorList>
    </citation>
    <scope>NUCLEOTIDE SEQUENCE [LARGE SCALE GENOMIC DNA]</scope>
    <source>
        <strain evidence="1">KIB-2018</strain>
        <tissue evidence="1">Leaf</tissue>
    </source>
</reference>
<sequence>MVLWEITVATAYFLGLKRTYRLASKIQRKIASPKHPKITQFIRRRTRAVFDAALQVHHNIQQRHILGRNVGDLILRWLDSMKPSANIRRTSLTALKNARSNMKMTKWDSVSSHLKSSGSMQAYGLQESKRHLFTSSKNVWAMSLPTITLTRPFRPAGSVIQYRHLSFWDPGMLRPDYGYGGLSGSDGVIRKDIMQYLLQN</sequence>